<accession>A0A7I8XLT7</accession>
<evidence type="ECO:0000313" key="1">
    <source>
        <dbReference type="EMBL" id="CAD5212294.1"/>
    </source>
</evidence>
<reference evidence="1" key="1">
    <citation type="submission" date="2020-09" db="EMBL/GenBank/DDBJ databases">
        <authorList>
            <person name="Kikuchi T."/>
        </authorList>
    </citation>
    <scope>NUCLEOTIDE SEQUENCE</scope>
    <source>
        <strain evidence="1">Ka4C1</strain>
    </source>
</reference>
<dbReference type="EMBL" id="CAJFCV020000001">
    <property type="protein sequence ID" value="CAG9090202.1"/>
    <property type="molecule type" value="Genomic_DNA"/>
</dbReference>
<keyword evidence="2" id="KW-1185">Reference proteome</keyword>
<comment type="caution">
    <text evidence="1">The sequence shown here is derived from an EMBL/GenBank/DDBJ whole genome shotgun (WGS) entry which is preliminary data.</text>
</comment>
<dbReference type="PANTHER" id="PTHR47271:SF2">
    <property type="entry name" value="ARGININE DEIMINASE"/>
    <property type="match status" value="1"/>
</dbReference>
<dbReference type="SUPFAM" id="SSF55909">
    <property type="entry name" value="Pentein"/>
    <property type="match status" value="1"/>
</dbReference>
<dbReference type="Gene3D" id="3.75.10.10">
    <property type="entry name" value="L-arginine/glycine Amidinotransferase, Chain A"/>
    <property type="match status" value="1"/>
</dbReference>
<dbReference type="GO" id="GO:0016990">
    <property type="term" value="F:arginine deiminase activity"/>
    <property type="evidence" value="ECO:0007669"/>
    <property type="project" value="TreeGrafter"/>
</dbReference>
<name>A0A7I8XLT7_BURXY</name>
<dbReference type="OrthoDB" id="5912827at2759"/>
<sequence>MAKAVSDCLKRVLMVPPKYFTVEYSINPWMGGIVDKDLAFKQWNTLKETIEKQGVQVLTLDPAPNLPDMVFVCNSGLVHKNNVYLSTFRHKERSGEQQHYLKWYRENGFDIFGANFERYFEGGGDAVFSDYKTLWAGYGERTNKSVYEYVKRIGDFEIVYCEMVDPKFYHLDTCFTPVGADSALYYPQAFSEKTNKEILSRLPKAIPVSPEEATAFVCNAITVRKTVISPIGVAENTRNALKALGYEVAEVGMSEFMKSGGACQCLVMKL</sequence>
<protein>
    <submittedName>
        <fullName evidence="1">(pine wood nematode) hypothetical protein</fullName>
    </submittedName>
</protein>
<gene>
    <name evidence="1" type="ORF">BXYJ_LOCUS2848</name>
</gene>
<dbReference type="Proteomes" id="UP000659654">
    <property type="component" value="Unassembled WGS sequence"/>
</dbReference>
<dbReference type="Proteomes" id="UP000582659">
    <property type="component" value="Unassembled WGS sequence"/>
</dbReference>
<dbReference type="PANTHER" id="PTHR47271">
    <property type="entry name" value="ARGININE DEIMINASE"/>
    <property type="match status" value="1"/>
</dbReference>
<dbReference type="Pfam" id="PF19420">
    <property type="entry name" value="DDAH_eukar"/>
    <property type="match status" value="1"/>
</dbReference>
<dbReference type="EMBL" id="CAJFDI010000001">
    <property type="protein sequence ID" value="CAD5212294.1"/>
    <property type="molecule type" value="Genomic_DNA"/>
</dbReference>
<proteinExistence type="predicted"/>
<dbReference type="GO" id="GO:0019546">
    <property type="term" value="P:L-arginine deiminase pathway"/>
    <property type="evidence" value="ECO:0007669"/>
    <property type="project" value="TreeGrafter"/>
</dbReference>
<organism evidence="1 2">
    <name type="scientific">Bursaphelenchus xylophilus</name>
    <name type="common">Pinewood nematode worm</name>
    <name type="synonym">Aphelenchoides xylophilus</name>
    <dbReference type="NCBI Taxonomy" id="6326"/>
    <lineage>
        <taxon>Eukaryota</taxon>
        <taxon>Metazoa</taxon>
        <taxon>Ecdysozoa</taxon>
        <taxon>Nematoda</taxon>
        <taxon>Chromadorea</taxon>
        <taxon>Rhabditida</taxon>
        <taxon>Tylenchina</taxon>
        <taxon>Tylenchomorpha</taxon>
        <taxon>Aphelenchoidea</taxon>
        <taxon>Aphelenchoididae</taxon>
        <taxon>Bursaphelenchus</taxon>
    </lineage>
</organism>
<dbReference type="AlphaFoldDB" id="A0A7I8XLT7"/>
<dbReference type="SMR" id="A0A7I8XLT7"/>
<evidence type="ECO:0000313" key="2">
    <source>
        <dbReference type="Proteomes" id="UP000659654"/>
    </source>
</evidence>